<gene>
    <name evidence="2" type="ORF">SAMN05660477_01841</name>
</gene>
<protein>
    <recommendedName>
        <fullName evidence="4">Lipoprotein</fullName>
    </recommendedName>
</protein>
<evidence type="ECO:0008006" key="4">
    <source>
        <dbReference type="Google" id="ProtNLM"/>
    </source>
</evidence>
<sequence>MKRTLLALAVVSLVACKKNEDANAKTSTSVGDVVNGAKTLNNLSASMDDIEKKMEELKTTAPATNDELKSILPTTALGLARTEIRVGDSSMIGLASADAKYSDNADKYVEISIVDGAGEAGSGMLAMLMMGLKAESEKTDAEGYEKTTNFNNVRASISEKKNGEIMESEIQYLVKDRYAVKIEGEGYTLDQLKAVMSEINTSSLK</sequence>
<evidence type="ECO:0000313" key="2">
    <source>
        <dbReference type="EMBL" id="SKB91794.1"/>
    </source>
</evidence>
<dbReference type="RefSeq" id="WP_079667083.1">
    <property type="nucleotide sequence ID" value="NZ_FUYZ01000005.1"/>
</dbReference>
<dbReference type="PROSITE" id="PS51257">
    <property type="entry name" value="PROKAR_LIPOPROTEIN"/>
    <property type="match status" value="1"/>
</dbReference>
<organism evidence="2 3">
    <name type="scientific">Soonwooa buanensis</name>
    <dbReference type="NCBI Taxonomy" id="619805"/>
    <lineage>
        <taxon>Bacteria</taxon>
        <taxon>Pseudomonadati</taxon>
        <taxon>Bacteroidota</taxon>
        <taxon>Flavobacteriia</taxon>
        <taxon>Flavobacteriales</taxon>
        <taxon>Weeksellaceae</taxon>
        <taxon>Chryseobacterium group</taxon>
        <taxon>Soonwooa</taxon>
    </lineage>
</organism>
<dbReference type="Proteomes" id="UP000191112">
    <property type="component" value="Unassembled WGS sequence"/>
</dbReference>
<dbReference type="EMBL" id="FUYZ01000005">
    <property type="protein sequence ID" value="SKB91794.1"/>
    <property type="molecule type" value="Genomic_DNA"/>
</dbReference>
<keyword evidence="3" id="KW-1185">Reference proteome</keyword>
<reference evidence="2 3" key="1">
    <citation type="submission" date="2017-02" db="EMBL/GenBank/DDBJ databases">
        <authorList>
            <person name="Peterson S.W."/>
        </authorList>
    </citation>
    <scope>NUCLEOTIDE SEQUENCE [LARGE SCALE GENOMIC DNA]</scope>
    <source>
        <strain evidence="2 3">DSM 22323</strain>
    </source>
</reference>
<dbReference type="STRING" id="619805.SAMN05660477_01841"/>
<proteinExistence type="predicted"/>
<evidence type="ECO:0000256" key="1">
    <source>
        <dbReference type="SAM" id="Coils"/>
    </source>
</evidence>
<name>A0A1T5F6K8_9FLAO</name>
<accession>A0A1T5F6K8</accession>
<keyword evidence="1" id="KW-0175">Coiled coil</keyword>
<feature type="coiled-coil region" evidence="1">
    <location>
        <begin position="40"/>
        <end position="67"/>
    </location>
</feature>
<dbReference type="AlphaFoldDB" id="A0A1T5F6K8"/>
<evidence type="ECO:0000313" key="3">
    <source>
        <dbReference type="Proteomes" id="UP000191112"/>
    </source>
</evidence>
<dbReference type="OrthoDB" id="1257726at2"/>